<dbReference type="EMBL" id="MH790556">
    <property type="protein sequence ID" value="QBH76131.1"/>
    <property type="molecule type" value="Genomic_DNA"/>
</dbReference>
<reference evidence="4" key="1">
    <citation type="submission" date="2018-08" db="EMBL/GenBank/DDBJ databases">
        <title>HSV2 whole genome sequences from clinical isolates.</title>
        <authorList>
            <person name="Roychoudhury P."/>
            <person name="Greninger A.L."/>
            <person name="Jerome K.R."/>
            <person name="Johnston C."/>
            <person name="Wald A."/>
            <person name="Xie H."/>
        </authorList>
    </citation>
    <scope>NUCLEOTIDE SEQUENCE</scope>
    <source>
        <strain evidence="5">2004-51444SWAB</strain>
        <strain evidence="3">2006-13869CAM</strain>
        <strain evidence="6">2007-15346</strain>
        <strain evidence="4">2010-8179</strain>
        <strain evidence="2">2012-10336</strain>
        <strain evidence="1">2012-15948</strain>
    </source>
</reference>
<organismHost>
    <name type="scientific">Homo sapiens</name>
    <name type="common">Human</name>
    <dbReference type="NCBI Taxonomy" id="9606"/>
</organismHost>
<dbReference type="EMBL" id="MT461026">
    <property type="protein sequence ID" value="QXO36714.1"/>
    <property type="molecule type" value="Genomic_DNA"/>
</dbReference>
<proteinExistence type="predicted"/>
<accession>A0A481TQ00</accession>
<sequence>MCASSCCRDVTAPTSAVMVSWGPEAWRAARRESTGRGSGRASPG</sequence>
<dbReference type="EMBL" id="MH790603">
    <property type="protein sequence ID" value="QBH80108.1"/>
    <property type="molecule type" value="Genomic_DNA"/>
</dbReference>
<evidence type="ECO:0000313" key="6">
    <source>
        <dbReference type="EMBL" id="QBH85943.1"/>
    </source>
</evidence>
<gene>
    <name evidence="7" type="ORF">GPADPEBJ_00033</name>
</gene>
<evidence type="ECO:0000313" key="3">
    <source>
        <dbReference type="EMBL" id="QBH80108.1"/>
    </source>
</evidence>
<evidence type="ECO:0000313" key="2">
    <source>
        <dbReference type="EMBL" id="QBH78495.1"/>
    </source>
</evidence>
<dbReference type="EMBL" id="MH790635">
    <property type="protein sequence ID" value="QBH82933.1"/>
    <property type="molecule type" value="Genomic_DNA"/>
</dbReference>
<dbReference type="EMBL" id="MH790668">
    <property type="protein sequence ID" value="QBH85943.1"/>
    <property type="molecule type" value="Genomic_DNA"/>
</dbReference>
<organism evidence="4">
    <name type="scientific">Human herpesvirus 2</name>
    <name type="common">HHV-2</name>
    <name type="synonym">Human herpes simplex virus 2</name>
    <dbReference type="NCBI Taxonomy" id="10310"/>
    <lineage>
        <taxon>Viruses</taxon>
        <taxon>Duplodnaviria</taxon>
        <taxon>Heunggongvirae</taxon>
        <taxon>Peploviricota</taxon>
        <taxon>Herviviricetes</taxon>
        <taxon>Herpesvirales</taxon>
        <taxon>Orthoherpesviridae</taxon>
        <taxon>Alphaherpesvirinae</taxon>
        <taxon>Simplexvirus</taxon>
        <taxon>Simplexvirus humanalpha2</taxon>
    </lineage>
</organism>
<name>A0A481TQ00_HHV2</name>
<reference evidence="7" key="2">
    <citation type="submission" date="2020-05" db="EMBL/GenBank/DDBJ databases">
        <authorList>
            <person name="Roychoudhury P."/>
            <person name="Xie H."/>
            <person name="Greninger A."/>
            <person name="Jerome K."/>
        </authorList>
    </citation>
    <scope>NUCLEOTIDE SEQUENCE</scope>
    <source>
        <strain evidence="7">2020-3449AC</strain>
    </source>
</reference>
<evidence type="ECO:0000313" key="5">
    <source>
        <dbReference type="EMBL" id="QBH84526.1"/>
    </source>
</evidence>
<evidence type="ECO:0000313" key="7">
    <source>
        <dbReference type="EMBL" id="QXO36714.1"/>
    </source>
</evidence>
<evidence type="ECO:0000313" key="1">
    <source>
        <dbReference type="EMBL" id="QBH76131.1"/>
    </source>
</evidence>
<dbReference type="EMBL" id="MH790653">
    <property type="protein sequence ID" value="QBH84526.1"/>
    <property type="molecule type" value="Genomic_DNA"/>
</dbReference>
<protein>
    <submittedName>
        <fullName evidence="4">Uncharacterized protein</fullName>
    </submittedName>
</protein>
<evidence type="ECO:0000313" key="4">
    <source>
        <dbReference type="EMBL" id="QBH82933.1"/>
    </source>
</evidence>
<dbReference type="EMBL" id="MH790584">
    <property type="protein sequence ID" value="QBH78495.1"/>
    <property type="molecule type" value="Genomic_DNA"/>
</dbReference>